<sequence length="96" mass="11172">MLFLERFHFPAVASLLKMPMDFDIDSQQKCFHRNFSAYGPWQNARTHFCHVRSLFPSSSLTDFAGNMLTQNLCERSLFPFVFFLKGCMNIGRDLTP</sequence>
<protein>
    <submittedName>
        <fullName evidence="1">Uncharacterized protein</fullName>
    </submittedName>
</protein>
<dbReference type="Proteomes" id="UP001054837">
    <property type="component" value="Unassembled WGS sequence"/>
</dbReference>
<accession>A0AAV4WC53</accession>
<comment type="caution">
    <text evidence="1">The sequence shown here is derived from an EMBL/GenBank/DDBJ whole genome shotgun (WGS) entry which is preliminary data.</text>
</comment>
<evidence type="ECO:0000313" key="2">
    <source>
        <dbReference type="Proteomes" id="UP001054837"/>
    </source>
</evidence>
<name>A0AAV4WC53_9ARAC</name>
<organism evidence="1 2">
    <name type="scientific">Caerostris darwini</name>
    <dbReference type="NCBI Taxonomy" id="1538125"/>
    <lineage>
        <taxon>Eukaryota</taxon>
        <taxon>Metazoa</taxon>
        <taxon>Ecdysozoa</taxon>
        <taxon>Arthropoda</taxon>
        <taxon>Chelicerata</taxon>
        <taxon>Arachnida</taxon>
        <taxon>Araneae</taxon>
        <taxon>Araneomorphae</taxon>
        <taxon>Entelegynae</taxon>
        <taxon>Araneoidea</taxon>
        <taxon>Araneidae</taxon>
        <taxon>Caerostris</taxon>
    </lineage>
</organism>
<dbReference type="AlphaFoldDB" id="A0AAV4WC53"/>
<dbReference type="EMBL" id="BPLQ01014391">
    <property type="protein sequence ID" value="GIY79399.1"/>
    <property type="molecule type" value="Genomic_DNA"/>
</dbReference>
<evidence type="ECO:0000313" key="1">
    <source>
        <dbReference type="EMBL" id="GIY79399.1"/>
    </source>
</evidence>
<keyword evidence="2" id="KW-1185">Reference proteome</keyword>
<proteinExistence type="predicted"/>
<reference evidence="1 2" key="1">
    <citation type="submission" date="2021-06" db="EMBL/GenBank/DDBJ databases">
        <title>Caerostris darwini draft genome.</title>
        <authorList>
            <person name="Kono N."/>
            <person name="Arakawa K."/>
        </authorList>
    </citation>
    <scope>NUCLEOTIDE SEQUENCE [LARGE SCALE GENOMIC DNA]</scope>
</reference>
<gene>
    <name evidence="1" type="ORF">CDAR_103411</name>
</gene>